<gene>
    <name evidence="1" type="ORF">MONAX_5E046029</name>
</gene>
<comment type="caution">
    <text evidence="1">The sequence shown here is derived from an EMBL/GenBank/DDBJ whole genome shotgun (WGS) entry which is preliminary data.</text>
</comment>
<protein>
    <submittedName>
        <fullName evidence="1">Uncharacterized protein</fullName>
    </submittedName>
</protein>
<proteinExistence type="predicted"/>
<evidence type="ECO:0000313" key="1">
    <source>
        <dbReference type="EMBL" id="VTJ55083.1"/>
    </source>
</evidence>
<feature type="non-terminal residue" evidence="1">
    <location>
        <position position="64"/>
    </location>
</feature>
<dbReference type="EMBL" id="CABDUW010000045">
    <property type="protein sequence ID" value="VTJ55083.1"/>
    <property type="molecule type" value="Genomic_DNA"/>
</dbReference>
<name>A0A5E4ACN1_MARMO</name>
<sequence length="64" mass="7365">MNKWQVGSVKQPDTCVTKLQREGRKGLEQGGSTRNEWDRPKFTGILWTYSWLVDTPAQAPPDQF</sequence>
<accession>A0A5E4ACN1</accession>
<reference evidence="1" key="1">
    <citation type="submission" date="2019-04" db="EMBL/GenBank/DDBJ databases">
        <authorList>
            <person name="Alioto T."/>
            <person name="Alioto T."/>
        </authorList>
    </citation>
    <scope>NUCLEOTIDE SEQUENCE [LARGE SCALE GENOMIC DNA]</scope>
</reference>
<organism evidence="1">
    <name type="scientific">Marmota monax</name>
    <name type="common">Woodchuck</name>
    <dbReference type="NCBI Taxonomy" id="9995"/>
    <lineage>
        <taxon>Eukaryota</taxon>
        <taxon>Metazoa</taxon>
        <taxon>Chordata</taxon>
        <taxon>Craniata</taxon>
        <taxon>Vertebrata</taxon>
        <taxon>Euteleostomi</taxon>
        <taxon>Mammalia</taxon>
        <taxon>Eutheria</taxon>
        <taxon>Euarchontoglires</taxon>
        <taxon>Glires</taxon>
        <taxon>Rodentia</taxon>
        <taxon>Sciuromorpha</taxon>
        <taxon>Sciuridae</taxon>
        <taxon>Xerinae</taxon>
        <taxon>Marmotini</taxon>
        <taxon>Marmota</taxon>
    </lineage>
</organism>
<dbReference type="AlphaFoldDB" id="A0A5E4ACN1"/>